<dbReference type="EMBL" id="JAAVLW010000001">
    <property type="protein sequence ID" value="NOJ44970.1"/>
    <property type="molecule type" value="Genomic_DNA"/>
</dbReference>
<comment type="caution">
    <text evidence="2">The sequence shown here is derived from an EMBL/GenBank/DDBJ whole genome shotgun (WGS) entry which is preliminary data.</text>
</comment>
<organism evidence="2 3">
    <name type="scientific">Bradyrhizobium archetypum</name>
    <dbReference type="NCBI Taxonomy" id="2721160"/>
    <lineage>
        <taxon>Bacteria</taxon>
        <taxon>Pseudomonadati</taxon>
        <taxon>Pseudomonadota</taxon>
        <taxon>Alphaproteobacteria</taxon>
        <taxon>Hyphomicrobiales</taxon>
        <taxon>Nitrobacteraceae</taxon>
        <taxon>Bradyrhizobium</taxon>
    </lineage>
</organism>
<evidence type="ECO:0000256" key="1">
    <source>
        <dbReference type="SAM" id="MobiDB-lite"/>
    </source>
</evidence>
<evidence type="ECO:0000313" key="3">
    <source>
        <dbReference type="Proteomes" id="UP000528734"/>
    </source>
</evidence>
<dbReference type="Proteomes" id="UP000528734">
    <property type="component" value="Unassembled WGS sequence"/>
</dbReference>
<dbReference type="RefSeq" id="WP_171707870.1">
    <property type="nucleotide sequence ID" value="NZ_JAAVLW010000001.1"/>
</dbReference>
<evidence type="ECO:0000313" key="2">
    <source>
        <dbReference type="EMBL" id="NOJ44970.1"/>
    </source>
</evidence>
<sequence>MSSTNGHDPSMRVSLSAAESRPSPADRFNIDREGPAKRAGTLRALQQRFQKLNEYCDETVAEIRASLERVPPR</sequence>
<gene>
    <name evidence="2" type="ORF">HCN50_01710</name>
</gene>
<name>A0A7Y4M0L0_9BRAD</name>
<feature type="region of interest" description="Disordered" evidence="1">
    <location>
        <begin position="1"/>
        <end position="35"/>
    </location>
</feature>
<reference evidence="2 3" key="1">
    <citation type="submission" date="2020-03" db="EMBL/GenBank/DDBJ databases">
        <title>Bradyrhizobium diversity isolated from nodules of Muelleranthus trifoliolatus.</title>
        <authorList>
            <person name="Klepa M."/>
            <person name="Helene L."/>
            <person name="Hungria M."/>
        </authorList>
    </citation>
    <scope>NUCLEOTIDE SEQUENCE [LARGE SCALE GENOMIC DNA]</scope>
    <source>
        <strain evidence="2 3">WSM 1744</strain>
    </source>
</reference>
<accession>A0A7Y4M0L0</accession>
<dbReference type="AlphaFoldDB" id="A0A7Y4M0L0"/>
<protein>
    <submittedName>
        <fullName evidence="2">Uncharacterized protein</fullName>
    </submittedName>
</protein>
<proteinExistence type="predicted"/>
<keyword evidence="3" id="KW-1185">Reference proteome</keyword>